<feature type="region of interest" description="Disordered" evidence="1">
    <location>
        <begin position="67"/>
        <end position="218"/>
    </location>
</feature>
<feature type="compositionally biased region" description="Polar residues" evidence="1">
    <location>
        <begin position="198"/>
        <end position="211"/>
    </location>
</feature>
<proteinExistence type="predicted"/>
<dbReference type="EMBL" id="MU099427">
    <property type="protein sequence ID" value="KAF7845832.1"/>
    <property type="molecule type" value="Genomic_DNA"/>
</dbReference>
<evidence type="ECO:0000313" key="2">
    <source>
        <dbReference type="EMBL" id="KAF7845832.1"/>
    </source>
</evidence>
<evidence type="ECO:0000256" key="1">
    <source>
        <dbReference type="SAM" id="MobiDB-lite"/>
    </source>
</evidence>
<feature type="compositionally biased region" description="Low complexity" evidence="1">
    <location>
        <begin position="129"/>
        <end position="140"/>
    </location>
</feature>
<name>A0A8T0CGI8_CORYI</name>
<dbReference type="Proteomes" id="UP000806378">
    <property type="component" value="Unassembled WGS sequence"/>
</dbReference>
<dbReference type="OrthoDB" id="429932at2759"/>
<protein>
    <submittedName>
        <fullName evidence="2">Uncharacterized protein</fullName>
    </submittedName>
</protein>
<dbReference type="InterPro" id="IPR012578">
    <property type="entry name" value="Nucl_pore_cmplx"/>
</dbReference>
<dbReference type="PANTHER" id="PTHR28003:SF1">
    <property type="entry name" value="NUCLEOPORIN POM34"/>
    <property type="match status" value="1"/>
</dbReference>
<sequence>MNSSFLYADRSLPLSSYGLTPSSLTLAFRLLLLTNIVIALRPLLPYLAKQDNLDDIPLTPSQRNLLGLPRSTAASPANAAQPGSYITPHRYRRSSPSPSVNGSGVSNRSNEAQYGASPQSTSRYAVGFSPTPTANSPSSTKRSIFSPSAGRDSPLLHRALTQSTSQNSLPTQPRSSDEVDFSESTRSLLSGRKASGNLADSTTSIPATPSPRSRERVKLDPGVNYKWLYDKGLRADGSPGASSFT</sequence>
<comment type="caution">
    <text evidence="2">The sequence shown here is derived from an EMBL/GenBank/DDBJ whole genome shotgun (WGS) entry which is preliminary data.</text>
</comment>
<accession>A0A8T0CGI8</accession>
<organism evidence="2 3">
    <name type="scientific">Corymbia citriodora subsp. variegata</name>
    <dbReference type="NCBI Taxonomy" id="360336"/>
    <lineage>
        <taxon>Eukaryota</taxon>
        <taxon>Viridiplantae</taxon>
        <taxon>Streptophyta</taxon>
        <taxon>Embryophyta</taxon>
        <taxon>Tracheophyta</taxon>
        <taxon>Spermatophyta</taxon>
        <taxon>Magnoliopsida</taxon>
        <taxon>eudicotyledons</taxon>
        <taxon>Gunneridae</taxon>
        <taxon>Pentapetalae</taxon>
        <taxon>rosids</taxon>
        <taxon>malvids</taxon>
        <taxon>Myrtales</taxon>
        <taxon>Myrtaceae</taxon>
        <taxon>Myrtoideae</taxon>
        <taxon>Eucalypteae</taxon>
        <taxon>Corymbia</taxon>
    </lineage>
</organism>
<dbReference type="GO" id="GO:0006606">
    <property type="term" value="P:protein import into nucleus"/>
    <property type="evidence" value="ECO:0007669"/>
    <property type="project" value="TreeGrafter"/>
</dbReference>
<dbReference type="GO" id="GO:0005640">
    <property type="term" value="C:nuclear outer membrane"/>
    <property type="evidence" value="ECO:0007669"/>
    <property type="project" value="TreeGrafter"/>
</dbReference>
<reference evidence="2" key="1">
    <citation type="submission" date="2020-05" db="EMBL/GenBank/DDBJ databases">
        <title>WGS assembly of Corymbia citriodora subspecies variegata.</title>
        <authorList>
            <person name="Barry K."/>
            <person name="Hundley H."/>
            <person name="Shu S."/>
            <person name="Jenkins J."/>
            <person name="Grimwood J."/>
            <person name="Baten A."/>
        </authorList>
    </citation>
    <scope>NUCLEOTIDE SEQUENCE</scope>
    <source>
        <strain evidence="2">CV2-018</strain>
    </source>
</reference>
<dbReference type="PANTHER" id="PTHR28003">
    <property type="entry name" value="NUCLEOPORIN POM34"/>
    <property type="match status" value="1"/>
</dbReference>
<dbReference type="Gramene" id="rna-gnl|WGS:JABURB|Cocit.L0403.1">
    <property type="protein sequence ID" value="cds-KAF7845832.1"/>
    <property type="gene ID" value="gene-BT93_L0403"/>
</dbReference>
<keyword evidence="3" id="KW-1185">Reference proteome</keyword>
<dbReference type="Pfam" id="PF08058">
    <property type="entry name" value="NPCC"/>
    <property type="match status" value="1"/>
</dbReference>
<gene>
    <name evidence="2" type="ORF">BT93_L0403</name>
</gene>
<dbReference type="AlphaFoldDB" id="A0A8T0CGI8"/>
<feature type="compositionally biased region" description="Low complexity" evidence="1">
    <location>
        <begin position="94"/>
        <end position="110"/>
    </location>
</feature>
<dbReference type="GO" id="GO:0070762">
    <property type="term" value="C:nuclear pore transmembrane ring"/>
    <property type="evidence" value="ECO:0007669"/>
    <property type="project" value="TreeGrafter"/>
</dbReference>
<evidence type="ECO:0000313" key="3">
    <source>
        <dbReference type="Proteomes" id="UP000806378"/>
    </source>
</evidence>
<feature type="compositionally biased region" description="Polar residues" evidence="1">
    <location>
        <begin position="160"/>
        <end position="174"/>
    </location>
</feature>